<evidence type="ECO:0000313" key="2">
    <source>
        <dbReference type="Proteomes" id="UP000737018"/>
    </source>
</evidence>
<proteinExistence type="predicted"/>
<name>A0A8J4QTK5_9ROSI</name>
<keyword evidence="2" id="KW-1185">Reference proteome</keyword>
<dbReference type="Proteomes" id="UP000737018">
    <property type="component" value="Unassembled WGS sequence"/>
</dbReference>
<dbReference type="AlphaFoldDB" id="A0A8J4QTK5"/>
<comment type="caution">
    <text evidence="1">The sequence shown here is derived from an EMBL/GenBank/DDBJ whole genome shotgun (WGS) entry which is preliminary data.</text>
</comment>
<reference evidence="1" key="1">
    <citation type="submission" date="2020-03" db="EMBL/GenBank/DDBJ databases">
        <title>Castanea mollissima Vanexum genome sequencing.</title>
        <authorList>
            <person name="Staton M."/>
        </authorList>
    </citation>
    <scope>NUCLEOTIDE SEQUENCE</scope>
    <source>
        <tissue evidence="1">Leaf</tissue>
    </source>
</reference>
<accession>A0A8J4QTK5</accession>
<dbReference type="EMBL" id="JRKL02002585">
    <property type="protein sequence ID" value="KAF3958338.1"/>
    <property type="molecule type" value="Genomic_DNA"/>
</dbReference>
<sequence>MWLTVRKNPEAVDAQLPSVEDSVRKTLKNHLKRKVSNPLRRSLRSCQVGVTIGKTDDTICYYLWYNSGAKFT</sequence>
<protein>
    <submittedName>
        <fullName evidence="1">Uncharacterized protein</fullName>
    </submittedName>
</protein>
<organism evidence="1 2">
    <name type="scientific">Castanea mollissima</name>
    <name type="common">Chinese chestnut</name>
    <dbReference type="NCBI Taxonomy" id="60419"/>
    <lineage>
        <taxon>Eukaryota</taxon>
        <taxon>Viridiplantae</taxon>
        <taxon>Streptophyta</taxon>
        <taxon>Embryophyta</taxon>
        <taxon>Tracheophyta</taxon>
        <taxon>Spermatophyta</taxon>
        <taxon>Magnoliopsida</taxon>
        <taxon>eudicotyledons</taxon>
        <taxon>Gunneridae</taxon>
        <taxon>Pentapetalae</taxon>
        <taxon>rosids</taxon>
        <taxon>fabids</taxon>
        <taxon>Fagales</taxon>
        <taxon>Fagaceae</taxon>
        <taxon>Castanea</taxon>
    </lineage>
</organism>
<gene>
    <name evidence="1" type="ORF">CMV_016746</name>
</gene>
<evidence type="ECO:0000313" key="1">
    <source>
        <dbReference type="EMBL" id="KAF3958338.1"/>
    </source>
</evidence>